<dbReference type="Proteomes" id="UP000026962">
    <property type="component" value="Chromosome 11"/>
</dbReference>
<name>A0A0E0MER6_ORYPU</name>
<dbReference type="HOGENOM" id="CLU_093994_1_0_1"/>
<reference evidence="1" key="2">
    <citation type="submission" date="2018-05" db="EMBL/GenBank/DDBJ databases">
        <title>OpunRS2 (Oryza punctata Reference Sequence Version 2).</title>
        <authorList>
            <person name="Zhang J."/>
            <person name="Kudrna D."/>
            <person name="Lee S."/>
            <person name="Talag J."/>
            <person name="Welchert J."/>
            <person name="Wing R.A."/>
        </authorList>
    </citation>
    <scope>NUCLEOTIDE SEQUENCE [LARGE SCALE GENOMIC DNA]</scope>
</reference>
<proteinExistence type="predicted"/>
<reference evidence="1" key="1">
    <citation type="submission" date="2015-04" db="UniProtKB">
        <authorList>
            <consortium name="EnsemblPlants"/>
        </authorList>
    </citation>
    <scope>IDENTIFICATION</scope>
</reference>
<dbReference type="Gramene" id="OPUNC11G09250.1">
    <property type="protein sequence ID" value="OPUNC11G09250.1"/>
    <property type="gene ID" value="OPUNC11G09250"/>
</dbReference>
<organism evidence="1">
    <name type="scientific">Oryza punctata</name>
    <name type="common">Red rice</name>
    <dbReference type="NCBI Taxonomy" id="4537"/>
    <lineage>
        <taxon>Eukaryota</taxon>
        <taxon>Viridiplantae</taxon>
        <taxon>Streptophyta</taxon>
        <taxon>Embryophyta</taxon>
        <taxon>Tracheophyta</taxon>
        <taxon>Spermatophyta</taxon>
        <taxon>Magnoliopsida</taxon>
        <taxon>Liliopsida</taxon>
        <taxon>Poales</taxon>
        <taxon>Poaceae</taxon>
        <taxon>BOP clade</taxon>
        <taxon>Oryzoideae</taxon>
        <taxon>Oryzeae</taxon>
        <taxon>Oryzinae</taxon>
        <taxon>Oryza</taxon>
    </lineage>
</organism>
<evidence type="ECO:0000313" key="1">
    <source>
        <dbReference type="EnsemblPlants" id="OPUNC11G09250.1"/>
    </source>
</evidence>
<dbReference type="EnsemblPlants" id="OPUNC11G09250.1">
    <property type="protein sequence ID" value="OPUNC11G09250.1"/>
    <property type="gene ID" value="OPUNC11G09250"/>
</dbReference>
<dbReference type="AlphaFoldDB" id="A0A0E0MER6"/>
<sequence>MAVDNNSCNSFALQPTPTLVEVDRGSNNNVNNVYESLLAPVLVGTKESLLFKKRLLQSYRISTRRAGNARKSVIYSNCKETVNSSSSTHNKCLQHQVLRLPSKLAKHASCCSNPDVQRQITA</sequence>
<accession>A0A0E0MER6</accession>
<evidence type="ECO:0000313" key="2">
    <source>
        <dbReference type="Proteomes" id="UP000026962"/>
    </source>
</evidence>
<protein>
    <submittedName>
        <fullName evidence="1">Uncharacterized protein</fullName>
    </submittedName>
</protein>
<keyword evidence="2" id="KW-1185">Reference proteome</keyword>